<comment type="cofactor">
    <cofactor evidence="1">
        <name>Zn(2+)</name>
        <dbReference type="ChEBI" id="CHEBI:29105"/>
    </cofactor>
</comment>
<keyword evidence="8" id="KW-1185">Reference proteome</keyword>
<dbReference type="Gene3D" id="3.40.830.10">
    <property type="entry name" value="LigB-like"/>
    <property type="match status" value="1"/>
</dbReference>
<dbReference type="GO" id="GO:0016702">
    <property type="term" value="F:oxidoreductase activity, acting on single donors with incorporation of molecular oxygen, incorporation of two atoms of oxygen"/>
    <property type="evidence" value="ECO:0007669"/>
    <property type="project" value="UniProtKB-ARBA"/>
</dbReference>
<dbReference type="InterPro" id="IPR004183">
    <property type="entry name" value="Xdiol_dOase_suB"/>
</dbReference>
<organism evidence="7 8">
    <name type="scientific">Corynebacterium cystitidis DSM 20524</name>
    <dbReference type="NCBI Taxonomy" id="1121357"/>
    <lineage>
        <taxon>Bacteria</taxon>
        <taxon>Bacillati</taxon>
        <taxon>Actinomycetota</taxon>
        <taxon>Actinomycetes</taxon>
        <taxon>Mycobacteriales</taxon>
        <taxon>Corynebacteriaceae</taxon>
        <taxon>Corynebacterium</taxon>
    </lineage>
</organism>
<evidence type="ECO:0000256" key="5">
    <source>
        <dbReference type="ARBA" id="ARBA00023002"/>
    </source>
</evidence>
<dbReference type="Pfam" id="PF02900">
    <property type="entry name" value="LigB"/>
    <property type="match status" value="1"/>
</dbReference>
<dbReference type="PANTHER" id="PTHR30096">
    <property type="entry name" value="4,5-DOPA DIOXYGENASE EXTRADIOL-LIKE PROTEIN"/>
    <property type="match status" value="1"/>
</dbReference>
<keyword evidence="3" id="KW-0479">Metal-binding</keyword>
<dbReference type="GO" id="GO:0008198">
    <property type="term" value="F:ferrous iron binding"/>
    <property type="evidence" value="ECO:0007669"/>
    <property type="project" value="InterPro"/>
</dbReference>
<evidence type="ECO:0000256" key="4">
    <source>
        <dbReference type="ARBA" id="ARBA00022833"/>
    </source>
</evidence>
<dbReference type="Proteomes" id="UP000198929">
    <property type="component" value="Unassembled WGS sequence"/>
</dbReference>
<dbReference type="PIRSF" id="PIRSF006157">
    <property type="entry name" value="Doxgns_DODA"/>
    <property type="match status" value="1"/>
</dbReference>
<dbReference type="CDD" id="cd07363">
    <property type="entry name" value="45_DOPA_Dioxygenase"/>
    <property type="match status" value="1"/>
</dbReference>
<dbReference type="STRING" id="1121357.SAMN05661109_00428"/>
<dbReference type="InterPro" id="IPR014436">
    <property type="entry name" value="Extradiol_dOase_DODA"/>
</dbReference>
<accession>A0A1H9PQK4</accession>
<dbReference type="GO" id="GO:0008270">
    <property type="term" value="F:zinc ion binding"/>
    <property type="evidence" value="ECO:0007669"/>
    <property type="project" value="InterPro"/>
</dbReference>
<comment type="similarity">
    <text evidence="2">Belongs to the DODA-type extradiol aromatic ring-opening dioxygenase family.</text>
</comment>
<protein>
    <submittedName>
        <fullName evidence="7">Aromatic ring-opening dioxygenase, catalytic subunit, LigB family</fullName>
    </submittedName>
</protein>
<keyword evidence="7" id="KW-0223">Dioxygenase</keyword>
<name>A0A1H9PQK4_9CORY</name>
<gene>
    <name evidence="7" type="ORF">SAMN05661109_00428</name>
</gene>
<dbReference type="RefSeq" id="WP_092255424.1">
    <property type="nucleotide sequence ID" value="NZ_CP047199.1"/>
</dbReference>
<feature type="domain" description="Extradiol ring-cleavage dioxygenase class III enzyme subunit B" evidence="6">
    <location>
        <begin position="7"/>
        <end position="236"/>
    </location>
</feature>
<evidence type="ECO:0000313" key="8">
    <source>
        <dbReference type="Proteomes" id="UP000198929"/>
    </source>
</evidence>
<keyword evidence="5" id="KW-0560">Oxidoreductase</keyword>
<evidence type="ECO:0000256" key="1">
    <source>
        <dbReference type="ARBA" id="ARBA00001947"/>
    </source>
</evidence>
<dbReference type="SUPFAM" id="SSF53213">
    <property type="entry name" value="LigB-like"/>
    <property type="match status" value="1"/>
</dbReference>
<dbReference type="EMBL" id="FOGQ01000001">
    <property type="protein sequence ID" value="SER50521.1"/>
    <property type="molecule type" value="Genomic_DNA"/>
</dbReference>
<evidence type="ECO:0000259" key="6">
    <source>
        <dbReference type="Pfam" id="PF02900"/>
    </source>
</evidence>
<dbReference type="AlphaFoldDB" id="A0A1H9PQK4"/>
<dbReference type="PANTHER" id="PTHR30096:SF0">
    <property type="entry name" value="4,5-DOPA DIOXYGENASE EXTRADIOL-LIKE PROTEIN"/>
    <property type="match status" value="1"/>
</dbReference>
<sequence>MTTRALFVGHGTPMNAIQDNDFTRTWARLGEQIRRENATPRAIVSISAHWYTRGAGVTAMTDPKTIHDFWGFPPELHSVEYNAPGDPEVAELVSDIVKPTLVQQDYNWGLDHGTWSVLKHMFPDATIPVVQLSIDATKPLSHHVEMGTKLARLARENNVLIVGSGNVVHNLHMVQRHAGDTGFAWADEFDEDAASIMKTDPERLNALADHASYSRAVPTPDHFLPLAYVAGAAAGFGHTEVDEFNKKRTWGSLSMTGFTVETGDSQA</sequence>
<keyword evidence="4" id="KW-0862">Zinc</keyword>
<evidence type="ECO:0000313" key="7">
    <source>
        <dbReference type="EMBL" id="SER50521.1"/>
    </source>
</evidence>
<reference evidence="8" key="1">
    <citation type="submission" date="2016-10" db="EMBL/GenBank/DDBJ databases">
        <authorList>
            <person name="Varghese N."/>
            <person name="Submissions S."/>
        </authorList>
    </citation>
    <scope>NUCLEOTIDE SEQUENCE [LARGE SCALE GENOMIC DNA]</scope>
    <source>
        <strain evidence="8">DSM 20524</strain>
    </source>
</reference>
<proteinExistence type="inferred from homology"/>
<evidence type="ECO:0000256" key="2">
    <source>
        <dbReference type="ARBA" id="ARBA00007581"/>
    </source>
</evidence>
<evidence type="ECO:0000256" key="3">
    <source>
        <dbReference type="ARBA" id="ARBA00022723"/>
    </source>
</evidence>
<dbReference type="NCBIfam" id="NF007914">
    <property type="entry name" value="PRK10628.1"/>
    <property type="match status" value="1"/>
</dbReference>